<gene>
    <name evidence="6" type="primary">rpsF</name>
    <name evidence="8" type="ORF">SAMN04488541_1002173</name>
</gene>
<dbReference type="Gene3D" id="3.30.70.60">
    <property type="match status" value="1"/>
</dbReference>
<evidence type="ECO:0000313" key="8">
    <source>
        <dbReference type="EMBL" id="SFE52376.1"/>
    </source>
</evidence>
<proteinExistence type="inferred from homology"/>
<evidence type="ECO:0000256" key="7">
    <source>
        <dbReference type="SAM" id="MobiDB-lite"/>
    </source>
</evidence>
<evidence type="ECO:0000256" key="5">
    <source>
        <dbReference type="ARBA" id="ARBA00035294"/>
    </source>
</evidence>
<dbReference type="HAMAP" id="MF_00360">
    <property type="entry name" value="Ribosomal_bS6"/>
    <property type="match status" value="1"/>
</dbReference>
<dbReference type="InterPro" id="IPR035980">
    <property type="entry name" value="Ribosomal_bS6_sf"/>
</dbReference>
<evidence type="ECO:0000256" key="2">
    <source>
        <dbReference type="ARBA" id="ARBA00022980"/>
    </source>
</evidence>
<evidence type="ECO:0000256" key="6">
    <source>
        <dbReference type="HAMAP-Rule" id="MF_00360"/>
    </source>
</evidence>
<evidence type="ECO:0000256" key="4">
    <source>
        <dbReference type="ARBA" id="ARBA00035104"/>
    </source>
</evidence>
<keyword evidence="3 6" id="KW-0687">Ribonucleoprotein</keyword>
<keyword evidence="9" id="KW-1185">Reference proteome</keyword>
<keyword evidence="2 6" id="KW-0689">Ribosomal protein</keyword>
<dbReference type="RefSeq" id="WP_091539074.1">
    <property type="nucleotide sequence ID" value="NZ_FONY01000002.1"/>
</dbReference>
<comment type="similarity">
    <text evidence="1 6">Belongs to the bacterial ribosomal protein bS6 family.</text>
</comment>
<dbReference type="InterPro" id="IPR014717">
    <property type="entry name" value="Transl_elong_EF1B/ribsomal_bS6"/>
</dbReference>
<evidence type="ECO:0000256" key="1">
    <source>
        <dbReference type="ARBA" id="ARBA00009512"/>
    </source>
</evidence>
<accession>A0A1I2B8H5</accession>
<dbReference type="OrthoDB" id="9812702at2"/>
<dbReference type="STRING" id="1003.SAMN04488541_1002173"/>
<keyword evidence="6" id="KW-0699">rRNA-binding</keyword>
<dbReference type="CDD" id="cd00473">
    <property type="entry name" value="bS6"/>
    <property type="match status" value="1"/>
</dbReference>
<dbReference type="EMBL" id="FONY01000002">
    <property type="protein sequence ID" value="SFE52376.1"/>
    <property type="molecule type" value="Genomic_DNA"/>
</dbReference>
<dbReference type="Proteomes" id="UP000199513">
    <property type="component" value="Unassembled WGS sequence"/>
</dbReference>
<dbReference type="PANTHER" id="PTHR21011:SF1">
    <property type="entry name" value="SMALL RIBOSOMAL SUBUNIT PROTEIN BS6M"/>
    <property type="match status" value="1"/>
</dbReference>
<organism evidence="8 9">
    <name type="scientific">Thermoflexibacter ruber</name>
    <dbReference type="NCBI Taxonomy" id="1003"/>
    <lineage>
        <taxon>Bacteria</taxon>
        <taxon>Pseudomonadati</taxon>
        <taxon>Bacteroidota</taxon>
        <taxon>Cytophagia</taxon>
        <taxon>Cytophagales</taxon>
        <taxon>Thermoflexibacteraceae</taxon>
        <taxon>Thermoflexibacter</taxon>
    </lineage>
</organism>
<reference evidence="8 9" key="1">
    <citation type="submission" date="2016-10" db="EMBL/GenBank/DDBJ databases">
        <authorList>
            <person name="de Groot N.N."/>
        </authorList>
    </citation>
    <scope>NUCLEOTIDE SEQUENCE [LARGE SCALE GENOMIC DNA]</scope>
    <source>
        <strain>GEY</strain>
        <strain evidence="9">DSM 9560</strain>
    </source>
</reference>
<dbReference type="NCBIfam" id="TIGR00166">
    <property type="entry name" value="S6"/>
    <property type="match status" value="1"/>
</dbReference>
<dbReference type="GO" id="GO:0070181">
    <property type="term" value="F:small ribosomal subunit rRNA binding"/>
    <property type="evidence" value="ECO:0007669"/>
    <property type="project" value="TreeGrafter"/>
</dbReference>
<dbReference type="AlphaFoldDB" id="A0A1I2B8H5"/>
<dbReference type="InterPro" id="IPR000529">
    <property type="entry name" value="Ribosomal_bS6"/>
</dbReference>
<keyword evidence="6" id="KW-0694">RNA-binding</keyword>
<dbReference type="SUPFAM" id="SSF54995">
    <property type="entry name" value="Ribosomal protein S6"/>
    <property type="match status" value="1"/>
</dbReference>
<name>A0A1I2B8H5_9BACT</name>
<dbReference type="GO" id="GO:0005840">
    <property type="term" value="C:ribosome"/>
    <property type="evidence" value="ECO:0007669"/>
    <property type="project" value="UniProtKB-KW"/>
</dbReference>
<dbReference type="InterPro" id="IPR020814">
    <property type="entry name" value="Ribosomal_S6_plastid/chlpt"/>
</dbReference>
<evidence type="ECO:0000256" key="3">
    <source>
        <dbReference type="ARBA" id="ARBA00023274"/>
    </source>
</evidence>
<dbReference type="PANTHER" id="PTHR21011">
    <property type="entry name" value="MITOCHONDRIAL 28S RIBOSOMAL PROTEIN S6"/>
    <property type="match status" value="1"/>
</dbReference>
<dbReference type="GO" id="GO:0003735">
    <property type="term" value="F:structural constituent of ribosome"/>
    <property type="evidence" value="ECO:0007669"/>
    <property type="project" value="InterPro"/>
</dbReference>
<comment type="function">
    <text evidence="4 6">Binds together with bS18 to 16S ribosomal RNA.</text>
</comment>
<dbReference type="Pfam" id="PF01250">
    <property type="entry name" value="Ribosomal_S6"/>
    <property type="match status" value="1"/>
</dbReference>
<dbReference type="GO" id="GO:0005737">
    <property type="term" value="C:cytoplasm"/>
    <property type="evidence" value="ECO:0007669"/>
    <property type="project" value="UniProtKB-ARBA"/>
</dbReference>
<dbReference type="GO" id="GO:1990904">
    <property type="term" value="C:ribonucleoprotein complex"/>
    <property type="evidence" value="ECO:0007669"/>
    <property type="project" value="UniProtKB-KW"/>
</dbReference>
<evidence type="ECO:0000313" key="9">
    <source>
        <dbReference type="Proteomes" id="UP000199513"/>
    </source>
</evidence>
<dbReference type="GO" id="GO:0006412">
    <property type="term" value="P:translation"/>
    <property type="evidence" value="ECO:0007669"/>
    <property type="project" value="UniProtKB-UniRule"/>
</dbReference>
<feature type="region of interest" description="Disordered" evidence="7">
    <location>
        <begin position="112"/>
        <end position="131"/>
    </location>
</feature>
<protein>
    <recommendedName>
        <fullName evidence="5 6">Small ribosomal subunit protein bS6</fullName>
    </recommendedName>
</protein>
<sequence length="131" mass="15515">MIGYNYETVFILNPVLSEKEAKDTVQKFKEVLTQHNADVYHVEEWGIRKLAYPIQHKSTGYYALMEFSGSKDSVKLLETEFRRDERVMRFLTTALDKYALEYNARRRKGEFNRSKENTIVKPKKENLAEEL</sequence>